<dbReference type="InterPro" id="IPR011990">
    <property type="entry name" value="TPR-like_helical_dom_sf"/>
</dbReference>
<feature type="region of interest" description="Disordered" evidence="1">
    <location>
        <begin position="197"/>
        <end position="236"/>
    </location>
</feature>
<accession>A0AAD9DIK9</accession>
<proteinExistence type="predicted"/>
<feature type="compositionally biased region" description="Acidic residues" evidence="1">
    <location>
        <begin position="199"/>
        <end position="222"/>
    </location>
</feature>
<dbReference type="SUPFAM" id="SSF48452">
    <property type="entry name" value="TPR-like"/>
    <property type="match status" value="1"/>
</dbReference>
<comment type="caution">
    <text evidence="2">The sequence shown here is derived from an EMBL/GenBank/DDBJ whole genome shotgun (WGS) entry which is preliminary data.</text>
</comment>
<dbReference type="EMBL" id="JATAAI010000003">
    <property type="protein sequence ID" value="KAK1746893.1"/>
    <property type="molecule type" value="Genomic_DNA"/>
</dbReference>
<evidence type="ECO:0000313" key="3">
    <source>
        <dbReference type="Proteomes" id="UP001224775"/>
    </source>
</evidence>
<feature type="compositionally biased region" description="Basic and acidic residues" evidence="1">
    <location>
        <begin position="223"/>
        <end position="236"/>
    </location>
</feature>
<keyword evidence="3" id="KW-1185">Reference proteome</keyword>
<feature type="non-terminal residue" evidence="2">
    <location>
        <position position="277"/>
    </location>
</feature>
<organism evidence="2 3">
    <name type="scientific">Skeletonema marinoi</name>
    <dbReference type="NCBI Taxonomy" id="267567"/>
    <lineage>
        <taxon>Eukaryota</taxon>
        <taxon>Sar</taxon>
        <taxon>Stramenopiles</taxon>
        <taxon>Ochrophyta</taxon>
        <taxon>Bacillariophyta</taxon>
        <taxon>Coscinodiscophyceae</taxon>
        <taxon>Thalassiosirophycidae</taxon>
        <taxon>Thalassiosirales</taxon>
        <taxon>Skeletonemataceae</taxon>
        <taxon>Skeletonema</taxon>
        <taxon>Skeletonema marinoi-dohrnii complex</taxon>
    </lineage>
</organism>
<evidence type="ECO:0000313" key="2">
    <source>
        <dbReference type="EMBL" id="KAK1746893.1"/>
    </source>
</evidence>
<dbReference type="Gene3D" id="1.25.40.10">
    <property type="entry name" value="Tetratricopeptide repeat domain"/>
    <property type="match status" value="1"/>
</dbReference>
<protein>
    <submittedName>
        <fullName evidence="2">Uncharacterized protein</fullName>
    </submittedName>
</protein>
<reference evidence="2" key="1">
    <citation type="submission" date="2023-06" db="EMBL/GenBank/DDBJ databases">
        <title>Survivors Of The Sea: Transcriptome response of Skeletonema marinoi to long-term dormancy.</title>
        <authorList>
            <person name="Pinder M.I.M."/>
            <person name="Kourtchenko O."/>
            <person name="Robertson E.K."/>
            <person name="Larsson T."/>
            <person name="Maumus F."/>
            <person name="Osuna-Cruz C.M."/>
            <person name="Vancaester E."/>
            <person name="Stenow R."/>
            <person name="Vandepoele K."/>
            <person name="Ploug H."/>
            <person name="Bruchert V."/>
            <person name="Godhe A."/>
            <person name="Topel M."/>
        </authorList>
    </citation>
    <scope>NUCLEOTIDE SEQUENCE</scope>
    <source>
        <strain evidence="2">R05AC</strain>
    </source>
</reference>
<name>A0AAD9DIK9_9STRA</name>
<gene>
    <name evidence="2" type="ORF">QTG54_002237</name>
</gene>
<evidence type="ECO:0000256" key="1">
    <source>
        <dbReference type="SAM" id="MobiDB-lite"/>
    </source>
</evidence>
<sequence length="277" mass="30702">TLVGLYSDGDNGISNLNTAAATGAFRRATASYDKLSVNSTICRATYSSLTQNHYAAASENIVNHRADIILLPQNTYKQQFAWFSDASSSSGIPPIDVTVTKSNQITEEEILELQSELRTHHRHAAYSAALETATELLERCTSHFGRMHPATASAYNNVGLMNKLLGNYVEAKNCWKGHSSYAAPLSNLGMLERSRVLESEAEEGEDDNDASGQNEDDNDVELETLRDSNNPEEKTKLSALERMQLNESAIEYFDEAYRIVFRSWGPIIHTLFRVGLS</sequence>
<dbReference type="Proteomes" id="UP001224775">
    <property type="component" value="Unassembled WGS sequence"/>
</dbReference>
<dbReference type="AlphaFoldDB" id="A0AAD9DIK9"/>